<sequence>MNFQNPSLPNKLPEEAEKWLGKLVQRVKNLQSREQGIEEQDADLTDEFADFEDEDEDFAESAVSPTVSVSTEVPQPSPVPSPEGNAWQCVQTLSGNQSAIAALDLSADRNTLVASDYEVVKVWDLNTGELKSTLSSDATEAPVTSVSLSPDGQLLASAKGDIEIWNLSTGQPIRTLEYRRLDYNCGYQS</sequence>
<organism evidence="1 2">
    <name type="scientific">Desertifilum tharense IPPAS B-1220</name>
    <dbReference type="NCBI Taxonomy" id="1781255"/>
    <lineage>
        <taxon>Bacteria</taxon>
        <taxon>Bacillati</taxon>
        <taxon>Cyanobacteriota</taxon>
        <taxon>Cyanophyceae</taxon>
        <taxon>Desertifilales</taxon>
        <taxon>Desertifilaceae</taxon>
        <taxon>Desertifilum</taxon>
    </lineage>
</organism>
<evidence type="ECO:0000313" key="2">
    <source>
        <dbReference type="Proteomes" id="UP000095472"/>
    </source>
</evidence>
<proteinExistence type="predicted"/>
<dbReference type="Proteomes" id="UP000095472">
    <property type="component" value="Chromosome"/>
</dbReference>
<accession>A0ACD5H187</accession>
<gene>
    <name evidence="1" type="ORF">BH720_016975</name>
</gene>
<protein>
    <submittedName>
        <fullName evidence="1">WD40 repeat domain-containing protein</fullName>
    </submittedName>
</protein>
<keyword evidence="2" id="KW-1185">Reference proteome</keyword>
<evidence type="ECO:0000313" key="1">
    <source>
        <dbReference type="EMBL" id="XPM66764.1"/>
    </source>
</evidence>
<dbReference type="EMBL" id="CP182909">
    <property type="protein sequence ID" value="XPM66764.1"/>
    <property type="molecule type" value="Genomic_DNA"/>
</dbReference>
<name>A0ACD5H187_9CYAN</name>
<reference evidence="1 2" key="1">
    <citation type="journal article" date="2016" name="Genome Announc.">
        <title>Draft Genome Sequence of the Thermotolerant Cyanobacterium Desertifilum sp. IPPAS B-1220.</title>
        <authorList>
            <person name="Mironov K.S."/>
            <person name="Sinetova M.A."/>
            <person name="Bolatkhan K."/>
            <person name="Zayadan B.K."/>
            <person name="Ustinova V.V."/>
            <person name="Kupriyanova E.V."/>
            <person name="Skrypnik A.N."/>
            <person name="Gogoleva N.E."/>
            <person name="Gogolev Y.V."/>
            <person name="Los D.A."/>
        </authorList>
    </citation>
    <scope>NUCLEOTIDE SEQUENCE [LARGE SCALE GENOMIC DNA]</scope>
    <source>
        <strain evidence="1 2">IPPAS B-1220</strain>
    </source>
</reference>